<dbReference type="EMBL" id="AYLO01000027">
    <property type="protein sequence ID" value="ESS73262.1"/>
    <property type="molecule type" value="Genomic_DNA"/>
</dbReference>
<dbReference type="Proteomes" id="UP000017842">
    <property type="component" value="Unassembled WGS sequence"/>
</dbReference>
<reference evidence="1 2" key="1">
    <citation type="journal article" date="2013" name="Genome Announc.">
        <title>Draft Genome Sequence of the Methanotrophic Gammaproteobacterium Methyloglobulus morosus DSM 22980 Strain KoM1.</title>
        <authorList>
            <person name="Poehlein A."/>
            <person name="Deutzmann J.S."/>
            <person name="Daniel R."/>
            <person name="Simeonova D.D."/>
        </authorList>
    </citation>
    <scope>NUCLEOTIDE SEQUENCE [LARGE SCALE GENOMIC DNA]</scope>
    <source>
        <strain evidence="1 2">KoM1</strain>
    </source>
</reference>
<evidence type="ECO:0000313" key="2">
    <source>
        <dbReference type="Proteomes" id="UP000017842"/>
    </source>
</evidence>
<sequence length="230" mass="25919">MSNWDLRELESLIEKSHGTPQLEKAAAHIRSVARKLESAGYHYQMALGAFENVFPVQNDELISVANTILGVGESSRKYRFATLAHESNVIALAHVMHSMTDVFSHVIYDSLNLSGLHEDKLNLSIVSKNLPAGELKDRVVRVLGLQQYNYLNSLVNTSKHIQLVETVYSVDMTGESKIPHGLKFKAFKYKTESHAEKYAQDFLVDMKTLSSEYVLLGSKINVQLRPSWKI</sequence>
<gene>
    <name evidence="1" type="ORF">MGMO_27c00050</name>
</gene>
<organism evidence="1 2">
    <name type="scientific">Methyloglobulus morosus KoM1</name>
    <dbReference type="NCBI Taxonomy" id="1116472"/>
    <lineage>
        <taxon>Bacteria</taxon>
        <taxon>Pseudomonadati</taxon>
        <taxon>Pseudomonadota</taxon>
        <taxon>Gammaproteobacteria</taxon>
        <taxon>Methylococcales</taxon>
        <taxon>Methylococcaceae</taxon>
        <taxon>Methyloglobulus</taxon>
    </lineage>
</organism>
<dbReference type="AlphaFoldDB" id="V5C457"/>
<evidence type="ECO:0000313" key="1">
    <source>
        <dbReference type="EMBL" id="ESS73262.1"/>
    </source>
</evidence>
<proteinExistence type="predicted"/>
<comment type="caution">
    <text evidence="1">The sequence shown here is derived from an EMBL/GenBank/DDBJ whole genome shotgun (WGS) entry which is preliminary data.</text>
</comment>
<protein>
    <submittedName>
        <fullName evidence="1">Uncharacterized protein</fullName>
    </submittedName>
</protein>
<dbReference type="eggNOG" id="ENOG502ZQQR">
    <property type="taxonomic scope" value="Bacteria"/>
</dbReference>
<name>V5C457_9GAMM</name>
<keyword evidence="2" id="KW-1185">Reference proteome</keyword>
<accession>V5C457</accession>